<evidence type="ECO:0000313" key="3">
    <source>
        <dbReference type="Proteomes" id="UP000295131"/>
    </source>
</evidence>
<comment type="caution">
    <text evidence="2">The sequence shown here is derived from an EMBL/GenBank/DDBJ whole genome shotgun (WGS) entry which is preliminary data.</text>
</comment>
<dbReference type="AlphaFoldDB" id="A0A4R5PP48"/>
<dbReference type="InterPro" id="IPR006944">
    <property type="entry name" value="Phage/GTA_portal"/>
</dbReference>
<dbReference type="InterPro" id="IPR006427">
    <property type="entry name" value="Portal_HK97"/>
</dbReference>
<keyword evidence="3" id="KW-1185">Reference proteome</keyword>
<feature type="compositionally biased region" description="Basic and acidic residues" evidence="1">
    <location>
        <begin position="16"/>
        <end position="29"/>
    </location>
</feature>
<reference evidence="2 3" key="1">
    <citation type="journal article" date="2013" name="Int. J. Syst. Evol. Microbiol.">
        <title>Hoeflea suaedae sp. nov., an endophytic bacterium isolated from the root of the halophyte Suaeda maritima.</title>
        <authorList>
            <person name="Chung E.J."/>
            <person name="Park J.A."/>
            <person name="Pramanik P."/>
            <person name="Bibi F."/>
            <person name="Jeon C.O."/>
            <person name="Chung Y.R."/>
        </authorList>
    </citation>
    <scope>NUCLEOTIDE SEQUENCE [LARGE SCALE GENOMIC DNA]</scope>
    <source>
        <strain evidence="2 3">YC6898</strain>
    </source>
</reference>
<dbReference type="EMBL" id="SMSI01000001">
    <property type="protein sequence ID" value="TDH38842.1"/>
    <property type="molecule type" value="Genomic_DNA"/>
</dbReference>
<dbReference type="Proteomes" id="UP000295131">
    <property type="component" value="Unassembled WGS sequence"/>
</dbReference>
<dbReference type="Pfam" id="PF04860">
    <property type="entry name" value="Phage_portal"/>
    <property type="match status" value="1"/>
</dbReference>
<protein>
    <submittedName>
        <fullName evidence="2">Phage portal protein</fullName>
    </submittedName>
</protein>
<evidence type="ECO:0000313" key="2">
    <source>
        <dbReference type="EMBL" id="TDH38842.1"/>
    </source>
</evidence>
<dbReference type="OrthoDB" id="9134461at2"/>
<dbReference type="NCBIfam" id="TIGR01537">
    <property type="entry name" value="portal_HK97"/>
    <property type="match status" value="1"/>
</dbReference>
<accession>A0A4R5PP48</accession>
<feature type="region of interest" description="Disordered" evidence="1">
    <location>
        <begin position="12"/>
        <end position="32"/>
    </location>
</feature>
<sequence>MAWFPRLPFGGARVSSRADRSQTRLRPPDGKAAAANPAVLAALAGATGAAWSGRGYAALAREGFMKNPVAHRAVRMISETAAAAPWLLFDGANELDDHPLLELLSRPNAQCSGTEFLETLYGHLLIAGNAWIEAVEGSDGPIGLNLLRPDRVRVIEGADGWPVAHEYAVGEARRRYPVEPIAGRGLLHLRLFHPLDDHAGFAPLGAAQMALDMHNQAMTWNKALLDNSARPSGALVYQPKDGGNLTEEQFDRLKAQLEEGYQGASRAGRPMLLEGGLDWKAMGLTPKDMDFSEARNGAARDIALALGVPPMLIGIPGDLTYANYQEANRAFCRHTVLPLVARTAEAMTGWLAPVYGGKLRLTFDADQLPGLASEREQLWKRLGEADFLTADEKREAVGYQRLGEKTGLSSQDS</sequence>
<evidence type="ECO:0000256" key="1">
    <source>
        <dbReference type="SAM" id="MobiDB-lite"/>
    </source>
</evidence>
<proteinExistence type="predicted"/>
<organism evidence="2 3">
    <name type="scientific">Pseudohoeflea suaedae</name>
    <dbReference type="NCBI Taxonomy" id="877384"/>
    <lineage>
        <taxon>Bacteria</taxon>
        <taxon>Pseudomonadati</taxon>
        <taxon>Pseudomonadota</taxon>
        <taxon>Alphaproteobacteria</taxon>
        <taxon>Hyphomicrobiales</taxon>
        <taxon>Rhizobiaceae</taxon>
        <taxon>Pseudohoeflea</taxon>
    </lineage>
</organism>
<dbReference type="RefSeq" id="WP_133283676.1">
    <property type="nucleotide sequence ID" value="NZ_SMSI01000001.1"/>
</dbReference>
<gene>
    <name evidence="2" type="ORF">E2A64_07040</name>
</gene>
<name>A0A4R5PP48_9HYPH</name>